<dbReference type="HOGENOM" id="CLU_077429_0_0_4"/>
<protein>
    <submittedName>
        <fullName evidence="2">DMSO reductase anchor subunit (DmsC)</fullName>
    </submittedName>
</protein>
<dbReference type="GO" id="GO:0009389">
    <property type="term" value="F:dimethyl sulfoxide reductase activity"/>
    <property type="evidence" value="ECO:0007669"/>
    <property type="project" value="TreeGrafter"/>
</dbReference>
<dbReference type="GO" id="GO:0009390">
    <property type="term" value="C:dimethyl sulfoxide reductase complex"/>
    <property type="evidence" value="ECO:0007669"/>
    <property type="project" value="TreeGrafter"/>
</dbReference>
<organism evidence="2 3">
    <name type="scientific">Herminiimonas arsenicoxydans</name>
    <dbReference type="NCBI Taxonomy" id="204773"/>
    <lineage>
        <taxon>Bacteria</taxon>
        <taxon>Pseudomonadati</taxon>
        <taxon>Pseudomonadota</taxon>
        <taxon>Betaproteobacteria</taxon>
        <taxon>Burkholderiales</taxon>
        <taxon>Oxalobacteraceae</taxon>
        <taxon>Herminiimonas</taxon>
    </lineage>
</organism>
<evidence type="ECO:0000256" key="1">
    <source>
        <dbReference type="SAM" id="Phobius"/>
    </source>
</evidence>
<dbReference type="InterPro" id="IPR007059">
    <property type="entry name" value="DmsC"/>
</dbReference>
<dbReference type="KEGG" id="har:HEAR3344"/>
<feature type="transmembrane region" description="Helical" evidence="1">
    <location>
        <begin position="151"/>
        <end position="171"/>
    </location>
</feature>
<dbReference type="OrthoDB" id="5520897at2"/>
<dbReference type="EMBL" id="CU207211">
    <property type="protein sequence ID" value="CAL63448.1"/>
    <property type="molecule type" value="Genomic_DNA"/>
</dbReference>
<dbReference type="AlphaFoldDB" id="A4GAB1"/>
<sequence>MNPAFSVIFLTTLIGVGQGLFIALYAAHLLALLGLIAPSDSYQFHTLGSALSLAFLGCGLFASFFHLGHPERAWRAATMWRTSWLSREVIALPFFMLAVFAYGAAHFFGWQSAATIIGGIALILCITLFVCTGMIYGCIKFLQEWATPLTIVNYTLLGCASGFTLATAFSLPTAPALVTIFGVTAIVLTLASLMTRLASLARNARLKPRSTLQTATGIRHPHILQKAQGAMGGSFNTRHYFHGKSPLFFRSIKWIFLLLVFPLPLLLLGNGLLHASLLLLGTAFVVQYAGLIAERWFFFAQANHPQNLYYQQIS</sequence>
<feature type="transmembrane region" description="Helical" evidence="1">
    <location>
        <begin position="177"/>
        <end position="199"/>
    </location>
</feature>
<dbReference type="Pfam" id="PF04976">
    <property type="entry name" value="DmsC"/>
    <property type="match status" value="1"/>
</dbReference>
<evidence type="ECO:0000313" key="3">
    <source>
        <dbReference type="Proteomes" id="UP000006697"/>
    </source>
</evidence>
<feature type="transmembrane region" description="Helical" evidence="1">
    <location>
        <begin position="247"/>
        <end position="267"/>
    </location>
</feature>
<evidence type="ECO:0000313" key="2">
    <source>
        <dbReference type="EMBL" id="CAL63448.1"/>
    </source>
</evidence>
<feature type="transmembrane region" description="Helical" evidence="1">
    <location>
        <begin position="116"/>
        <end position="139"/>
    </location>
</feature>
<feature type="transmembrane region" description="Helical" evidence="1">
    <location>
        <begin position="273"/>
        <end position="293"/>
    </location>
</feature>
<dbReference type="PANTHER" id="PTHR38095">
    <property type="entry name" value="ANAEROBIC DIMETHYL SULFOXIDE REDUCTASE CHAIN YNFH"/>
    <property type="match status" value="1"/>
</dbReference>
<feature type="transmembrane region" description="Helical" evidence="1">
    <location>
        <begin position="89"/>
        <end position="110"/>
    </location>
</feature>
<dbReference type="GO" id="GO:0005886">
    <property type="term" value="C:plasma membrane"/>
    <property type="evidence" value="ECO:0007669"/>
    <property type="project" value="TreeGrafter"/>
</dbReference>
<dbReference type="STRING" id="204773.HEAR3344"/>
<proteinExistence type="predicted"/>
<dbReference type="PANTHER" id="PTHR38095:SF1">
    <property type="entry name" value="ANAEROBIC DIMETHYL SULFOXIDE REDUCTASE CHAIN YNFH"/>
    <property type="match status" value="1"/>
</dbReference>
<feature type="transmembrane region" description="Helical" evidence="1">
    <location>
        <begin position="49"/>
        <end position="68"/>
    </location>
</feature>
<dbReference type="eggNOG" id="COG3302">
    <property type="taxonomic scope" value="Bacteria"/>
</dbReference>
<keyword evidence="3" id="KW-1185">Reference proteome</keyword>
<reference evidence="2 3" key="1">
    <citation type="journal article" date="2007" name="PLoS Genet.">
        <title>A tale of two oxidation states: bacterial colonization of arsenic-rich environments.</title>
        <authorList>
            <person name="Muller D."/>
            <person name="Medigue C."/>
            <person name="Koechler S."/>
            <person name="Barbe V."/>
            <person name="Barakat M."/>
            <person name="Talla E."/>
            <person name="Bonnefoy V."/>
            <person name="Krin E."/>
            <person name="Arsene-Ploetze F."/>
            <person name="Carapito C."/>
            <person name="Chandler M."/>
            <person name="Cournoyer B."/>
            <person name="Cruveiller S."/>
            <person name="Dossat C."/>
            <person name="Duval S."/>
            <person name="Heymann M."/>
            <person name="Leize E."/>
            <person name="Lieutaud A."/>
            <person name="Lievremont D."/>
            <person name="Makita Y."/>
            <person name="Mangenot S."/>
            <person name="Nitschke W."/>
            <person name="Ortet P."/>
            <person name="Perdrial N."/>
            <person name="Schoepp B."/>
            <person name="Siguier N."/>
            <person name="Simeonova D.D."/>
            <person name="Rouy Z."/>
            <person name="Segurens B."/>
            <person name="Turlin E."/>
            <person name="Vallenet D."/>
            <person name="Van Dorsselaer A."/>
            <person name="Weiss S."/>
            <person name="Weissenbach J."/>
            <person name="Lett M.C."/>
            <person name="Danchin A."/>
            <person name="Bertin P.N."/>
        </authorList>
    </citation>
    <scope>NUCLEOTIDE SEQUENCE [LARGE SCALE GENOMIC DNA]</scope>
    <source>
        <strain evidence="3">ULPAs1</strain>
    </source>
</reference>
<dbReference type="GO" id="GO:0019645">
    <property type="term" value="P:anaerobic electron transport chain"/>
    <property type="evidence" value="ECO:0007669"/>
    <property type="project" value="InterPro"/>
</dbReference>
<feature type="transmembrane region" description="Helical" evidence="1">
    <location>
        <begin position="7"/>
        <end position="37"/>
    </location>
</feature>
<keyword evidence="1" id="KW-1133">Transmembrane helix</keyword>
<dbReference type="Proteomes" id="UP000006697">
    <property type="component" value="Chromosome"/>
</dbReference>
<accession>A4GAB1</accession>
<name>A4GAB1_HERAR</name>
<gene>
    <name evidence="2" type="ordered locus">HEAR3344</name>
</gene>
<keyword evidence="1" id="KW-0472">Membrane</keyword>
<keyword evidence="1" id="KW-0812">Transmembrane</keyword>